<evidence type="ECO:0008006" key="4">
    <source>
        <dbReference type="Google" id="ProtNLM"/>
    </source>
</evidence>
<dbReference type="RefSeq" id="WP_128230371.1">
    <property type="nucleotide sequence ID" value="NZ_SACR01000006.1"/>
</dbReference>
<evidence type="ECO:0000313" key="2">
    <source>
        <dbReference type="EMBL" id="RVU43812.1"/>
    </source>
</evidence>
<comment type="caution">
    <text evidence="2">The sequence shown here is derived from an EMBL/GenBank/DDBJ whole genome shotgun (WGS) entry which is preliminary data.</text>
</comment>
<dbReference type="OrthoDB" id="289782at2"/>
<keyword evidence="3" id="KW-1185">Reference proteome</keyword>
<organism evidence="2 3">
    <name type="scientific">Rubrivivax rivuli</name>
    <dbReference type="NCBI Taxonomy" id="1862385"/>
    <lineage>
        <taxon>Bacteria</taxon>
        <taxon>Pseudomonadati</taxon>
        <taxon>Pseudomonadota</taxon>
        <taxon>Betaproteobacteria</taxon>
        <taxon>Burkholderiales</taxon>
        <taxon>Sphaerotilaceae</taxon>
        <taxon>Rubrivivax</taxon>
    </lineage>
</organism>
<dbReference type="Proteomes" id="UP000285575">
    <property type="component" value="Unassembled WGS sequence"/>
</dbReference>
<feature type="transmembrane region" description="Helical" evidence="1">
    <location>
        <begin position="46"/>
        <end position="68"/>
    </location>
</feature>
<proteinExistence type="predicted"/>
<feature type="transmembrane region" description="Helical" evidence="1">
    <location>
        <begin position="15"/>
        <end position="34"/>
    </location>
</feature>
<protein>
    <recommendedName>
        <fullName evidence="4">PH domain-containing protein</fullName>
    </recommendedName>
</protein>
<dbReference type="AlphaFoldDB" id="A0A437RAS4"/>
<keyword evidence="1" id="KW-0472">Membrane</keyword>
<dbReference type="EMBL" id="SACR01000006">
    <property type="protein sequence ID" value="RVU43812.1"/>
    <property type="molecule type" value="Genomic_DNA"/>
</dbReference>
<accession>A0A437RAS4</accession>
<keyword evidence="1" id="KW-0812">Transmembrane</keyword>
<sequence>MAAPDQSFRYAFMPIWRLQTTICTAAIMAVWVLLSVLLDRPLTRPGLLTSLSTSASCAVALGMVIALARFRVGPEGLRTFNSFGRWRCVPWAAIERVEPARYYFLPHLRLTVDGHRTKHWVPLFLHDMGGFRQAVAQAAGARHPLARALPIPASAAHRDEAP</sequence>
<evidence type="ECO:0000313" key="3">
    <source>
        <dbReference type="Proteomes" id="UP000285575"/>
    </source>
</evidence>
<reference evidence="2 3" key="1">
    <citation type="submission" date="2019-01" db="EMBL/GenBank/DDBJ databases">
        <authorList>
            <person name="Chen W.-M."/>
        </authorList>
    </citation>
    <scope>NUCLEOTIDE SEQUENCE [LARGE SCALE GENOMIC DNA]</scope>
    <source>
        <strain evidence="2 3">KYPY4</strain>
    </source>
</reference>
<keyword evidence="1" id="KW-1133">Transmembrane helix</keyword>
<evidence type="ECO:0000256" key="1">
    <source>
        <dbReference type="SAM" id="Phobius"/>
    </source>
</evidence>
<gene>
    <name evidence="2" type="ORF">EOE66_19280</name>
</gene>
<name>A0A437RAS4_9BURK</name>